<dbReference type="OrthoDB" id="10064612at2759"/>
<sequence>MEKAFNFKLLVPPRPRLGLGTAQVSAVKPQDPVLYEDNSSFTAAVQSLNKCFENEPILSIKMPYPTESPRPVIPLLFTVCFWQPQLKASQLYSKLFEEAEKIKAWKMKTDYNILQKERTLQENRRTIETQRRAIQELQRMIAAFENLRQQAEADRIEMLKAKEGLKQFEELKVRFENDYHMKEEKVCLLEEKQREKKSQLIEISFKLQEAQKNFSELQESANQHLHNCGQQQNALREQLKREEQLRLESEEKQKSLVNTLEQTKEMYENKLLENDIKLKEINYNKEQLAHQIKEIQMTAESAQFSLTSEKIRVQELESKLNSVSQEVSIKNKEIEITREEKVECDSQIQALKFEMENALKSFDEKTKADELKVLQLALEHEEKNKEIGTLKEKLEIAVVENKSLVASIEDAVTEQNLLKEHCRMKEIKLQAIEGQLAEALKKDRESANNITNLKSDVSQYKDKYDDLLERFNQLQKSTVQQEGSNAEEMKETLENMKIEVGKLEMEKQQLQKQLELLNGTIEKQHQEKENIQKQLKETNKSSQIHLAKKERQVKALELKVQKWKQASLEATKSKEDTEIKFQQKISDMVALMERHKHEYDKMVEEKDAELNEKRMREAEINANKTSLELELSYLQVENVQFKQNIDVIKMEKEYLEKETIALKKQIESPEKDKAQKSFRIRTPPSTEKSAPWRKNMLELDPKSDSSEQNDVLSFSTVLNKQTKHSKTEGLGLFNKVQGSAIYKSPGAALKLAAIKRMRDAGWTTITSSDKKKKKVTEKIFA</sequence>
<comment type="caution">
    <text evidence="3">The sequence shown here is derived from an EMBL/GenBank/DDBJ whole genome shotgun (WGS) entry which is preliminary data.</text>
</comment>
<dbReference type="GO" id="GO:0000801">
    <property type="term" value="C:central element"/>
    <property type="evidence" value="ECO:0007669"/>
    <property type="project" value="TreeGrafter"/>
</dbReference>
<name>A0A556VXV1_BAGYA</name>
<organism evidence="3 4">
    <name type="scientific">Bagarius yarrelli</name>
    <name type="common">Goonch</name>
    <name type="synonym">Bagrus yarrelli</name>
    <dbReference type="NCBI Taxonomy" id="175774"/>
    <lineage>
        <taxon>Eukaryota</taxon>
        <taxon>Metazoa</taxon>
        <taxon>Chordata</taxon>
        <taxon>Craniata</taxon>
        <taxon>Vertebrata</taxon>
        <taxon>Euteleostomi</taxon>
        <taxon>Actinopterygii</taxon>
        <taxon>Neopterygii</taxon>
        <taxon>Teleostei</taxon>
        <taxon>Ostariophysi</taxon>
        <taxon>Siluriformes</taxon>
        <taxon>Sisoridae</taxon>
        <taxon>Sisorinae</taxon>
        <taxon>Bagarius</taxon>
    </lineage>
</organism>
<dbReference type="Pfam" id="PF05483">
    <property type="entry name" value="SCP-1"/>
    <property type="match status" value="1"/>
</dbReference>
<keyword evidence="4" id="KW-1185">Reference proteome</keyword>
<dbReference type="GO" id="GO:0051026">
    <property type="term" value="P:chiasma assembly"/>
    <property type="evidence" value="ECO:0007669"/>
    <property type="project" value="TreeGrafter"/>
</dbReference>
<evidence type="ECO:0000256" key="2">
    <source>
        <dbReference type="SAM" id="MobiDB-lite"/>
    </source>
</evidence>
<dbReference type="InterPro" id="IPR008827">
    <property type="entry name" value="SYCP1"/>
</dbReference>
<dbReference type="PANTHER" id="PTHR46918">
    <property type="entry name" value="SYNAPTONEMAL COMPLEX PROTEIN 1"/>
    <property type="match status" value="1"/>
</dbReference>
<reference evidence="3 4" key="1">
    <citation type="journal article" date="2019" name="Genome Biol. Evol.">
        <title>Whole-Genome Sequencing of the Giant Devil Catfish, Bagarius yarrelli.</title>
        <authorList>
            <person name="Jiang W."/>
            <person name="Lv Y."/>
            <person name="Cheng L."/>
            <person name="Yang K."/>
            <person name="Chao B."/>
            <person name="Wang X."/>
            <person name="Li Y."/>
            <person name="Pan X."/>
            <person name="You X."/>
            <person name="Zhang Y."/>
            <person name="Yang J."/>
            <person name="Li J."/>
            <person name="Zhang X."/>
            <person name="Liu S."/>
            <person name="Sun C."/>
            <person name="Yang J."/>
            <person name="Shi Q."/>
        </authorList>
    </citation>
    <scope>NUCLEOTIDE SEQUENCE [LARGE SCALE GENOMIC DNA]</scope>
    <source>
        <strain evidence="3">JWS20170419001</strain>
        <tissue evidence="3">Muscle</tissue>
    </source>
</reference>
<dbReference type="EMBL" id="VCAZ01000007">
    <property type="protein sequence ID" value="TVK90479.1"/>
    <property type="molecule type" value="Genomic_DNA"/>
</dbReference>
<dbReference type="GO" id="GO:0000711">
    <property type="term" value="P:meiotic DNA repair synthesis"/>
    <property type="evidence" value="ECO:0007669"/>
    <property type="project" value="TreeGrafter"/>
</dbReference>
<gene>
    <name evidence="3" type="ORF">Baya_2560</name>
</gene>
<dbReference type="AlphaFoldDB" id="A0A556VXV1"/>
<feature type="region of interest" description="Disordered" evidence="2">
    <location>
        <begin position="666"/>
        <end position="694"/>
    </location>
</feature>
<dbReference type="GO" id="GO:0000802">
    <property type="term" value="C:transverse filament"/>
    <property type="evidence" value="ECO:0007669"/>
    <property type="project" value="TreeGrafter"/>
</dbReference>
<accession>A0A556VXV1</accession>
<proteinExistence type="predicted"/>
<feature type="coiled-coil region" evidence="1">
    <location>
        <begin position="450"/>
        <end position="566"/>
    </location>
</feature>
<feature type="coiled-coil region" evidence="1">
    <location>
        <begin position="120"/>
        <end position="333"/>
    </location>
</feature>
<dbReference type="GO" id="GO:0001673">
    <property type="term" value="C:male germ cell nucleus"/>
    <property type="evidence" value="ECO:0007669"/>
    <property type="project" value="TreeGrafter"/>
</dbReference>
<evidence type="ECO:0000313" key="3">
    <source>
        <dbReference type="EMBL" id="TVK90479.1"/>
    </source>
</evidence>
<dbReference type="Proteomes" id="UP000319801">
    <property type="component" value="Unassembled WGS sequence"/>
</dbReference>
<protein>
    <submittedName>
        <fullName evidence="3">Synaptonemal complex protein 1</fullName>
    </submittedName>
</protein>
<dbReference type="GO" id="GO:0051878">
    <property type="term" value="P:lateral element assembly"/>
    <property type="evidence" value="ECO:0007669"/>
    <property type="project" value="TreeGrafter"/>
</dbReference>
<dbReference type="PANTHER" id="PTHR46918:SF1">
    <property type="entry name" value="SYNAPTONEMAL COMPLEX PROTEIN 1"/>
    <property type="match status" value="1"/>
</dbReference>
<keyword evidence="1" id="KW-0175">Coiled coil</keyword>
<evidence type="ECO:0000313" key="4">
    <source>
        <dbReference type="Proteomes" id="UP000319801"/>
    </source>
</evidence>
<dbReference type="GO" id="GO:0003690">
    <property type="term" value="F:double-stranded DNA binding"/>
    <property type="evidence" value="ECO:0007669"/>
    <property type="project" value="TreeGrafter"/>
</dbReference>
<feature type="compositionally biased region" description="Basic and acidic residues" evidence="2">
    <location>
        <begin position="666"/>
        <end position="675"/>
    </location>
</feature>
<evidence type="ECO:0000256" key="1">
    <source>
        <dbReference type="SAM" id="Coils"/>
    </source>
</evidence>